<evidence type="ECO:0000259" key="3">
    <source>
        <dbReference type="Pfam" id="PF13456"/>
    </source>
</evidence>
<feature type="compositionally biased region" description="Basic and acidic residues" evidence="1">
    <location>
        <begin position="298"/>
        <end position="312"/>
    </location>
</feature>
<dbReference type="EnsemblPlants" id="evm.model.08.446">
    <property type="protein sequence ID" value="cds.evm.model.08.446"/>
    <property type="gene ID" value="evm.TU.08.446"/>
</dbReference>
<sequence>MPLKMEILELFEDITLEDVVTNKACVEKVIGCKDMPASVVKTILSGVWRRLGPWRMKKCKNGVLGFFFEHEDDCSYVLQKRPWLVNGVLLNIKPWPVEGKKIGSFVEVDGKRKAELVRRGQNMPCSDDNGHSKDWGGGANGTPPEWELNGRNRRGLWKQRMVVKSRSTTGGESTAIGEKTVVVKAPALSCHVKDKPNDDKEAQKLFFQLYKLDYLNLYKAQQSLLSNPPNLSEMITHLLGNNRKRKAHTWYQSFLVNSCFSPPLCPATEESNRENEAIPSSNGKFSIGVGDEGSSSKIENRERKPRGKEKLYSTRRSSRVKTRSGRKKYNMQLTLLVAFVWLGERVSDAILRKFSKQVAVLRCSFMGVYLLGTSFVYMVTSMSFLMLRKRRGVKALTEKKGSSLGIFFSIRGVDLGCEGGFVTWKNLRNTHNQIHKRLDRVVVDANWCTEYLKARVVKFPIVGSDHALICLQVMGEVNKLKYLFRFLEVWTSQPDCGKIIKNSRMKSINGSSAAKLLGKLKGMKYDLKKWNQEVFGFSDRRLMELPRKLIGIQEFEGNNLVKIGSVLEMRIQNSSTPRPSSVADETTLEVWKRNLEFGSTNVKMLGTISINIFVTFSIWKGAILEVSLTLFENKVTIAENEFIGRILDAEEIKNTVFKMHPLKAPSPDGFPGIFYRKYWSTVGPQLCEMVKSFFELDILNKKLNHTFLCLIPKNSNASRKVGAIAIKTDMSKAYDRLEWDFIRQLRYLGSALWMKDLISCFGRPLNPVKSAYWISQQKRFKEPCKTWDKLWKLKIHPRLQILCWKIISDILPTKSRLGVDRGDQSLCNFCNTEEEFTFHLSIAGKGLVSSNRLTTRLLWIFYQKRTGEVLCQQNFIDTSCFRVDASVVRDEAGFAVIFVNSTHVKESLIVAKCGMVYNVLEGELPGILLALQMASNVGLRVVKIETDSKVVVITF</sequence>
<keyword evidence="2" id="KW-1133">Transmembrane helix</keyword>
<feature type="domain" description="RNase H type-1" evidence="3">
    <location>
        <begin position="884"/>
        <end position="952"/>
    </location>
</feature>
<evidence type="ECO:0008006" key="7">
    <source>
        <dbReference type="Google" id="ProtNLM"/>
    </source>
</evidence>
<dbReference type="CDD" id="cd06222">
    <property type="entry name" value="RNase_H_like"/>
    <property type="match status" value="1"/>
</dbReference>
<reference evidence="5" key="2">
    <citation type="submission" date="2021-03" db="UniProtKB">
        <authorList>
            <consortium name="EnsemblPlants"/>
        </authorList>
    </citation>
    <scope>IDENTIFICATION</scope>
</reference>
<dbReference type="Proteomes" id="UP000596661">
    <property type="component" value="Chromosome 8"/>
</dbReference>
<dbReference type="InterPro" id="IPR044730">
    <property type="entry name" value="RNase_H-like_dom_plant"/>
</dbReference>
<dbReference type="InterPro" id="IPR002156">
    <property type="entry name" value="RNaseH_domain"/>
</dbReference>
<accession>A0A803QBA1</accession>
<dbReference type="GO" id="GO:0003676">
    <property type="term" value="F:nucleic acid binding"/>
    <property type="evidence" value="ECO:0007669"/>
    <property type="project" value="InterPro"/>
</dbReference>
<proteinExistence type="predicted"/>
<feature type="transmembrane region" description="Helical" evidence="2">
    <location>
        <begin position="366"/>
        <end position="387"/>
    </location>
</feature>
<keyword evidence="2" id="KW-0472">Membrane</keyword>
<dbReference type="GO" id="GO:0004523">
    <property type="term" value="F:RNA-DNA hybrid ribonuclease activity"/>
    <property type="evidence" value="ECO:0007669"/>
    <property type="project" value="InterPro"/>
</dbReference>
<dbReference type="PANTHER" id="PTHR33710">
    <property type="entry name" value="BNAC02G09200D PROTEIN"/>
    <property type="match status" value="1"/>
</dbReference>
<dbReference type="Pfam" id="PF13966">
    <property type="entry name" value="zf-RVT"/>
    <property type="match status" value="1"/>
</dbReference>
<feature type="region of interest" description="Disordered" evidence="1">
    <location>
        <begin position="270"/>
        <end position="324"/>
    </location>
</feature>
<reference evidence="5" key="1">
    <citation type="submission" date="2018-11" db="EMBL/GenBank/DDBJ databases">
        <authorList>
            <person name="Grassa J C."/>
        </authorList>
    </citation>
    <scope>NUCLEOTIDE SEQUENCE [LARGE SCALE GENOMIC DNA]</scope>
</reference>
<name>A0A803QBA1_CANSA</name>
<dbReference type="PANTHER" id="PTHR33710:SF71">
    <property type="entry name" value="ENDONUCLEASE_EXONUCLEASE_PHOSPHATASE DOMAIN-CONTAINING PROTEIN"/>
    <property type="match status" value="1"/>
</dbReference>
<evidence type="ECO:0000259" key="4">
    <source>
        <dbReference type="Pfam" id="PF13966"/>
    </source>
</evidence>
<evidence type="ECO:0000256" key="1">
    <source>
        <dbReference type="SAM" id="MobiDB-lite"/>
    </source>
</evidence>
<dbReference type="InterPro" id="IPR026960">
    <property type="entry name" value="RVT-Znf"/>
</dbReference>
<organism evidence="5 6">
    <name type="scientific">Cannabis sativa</name>
    <name type="common">Hemp</name>
    <name type="synonym">Marijuana</name>
    <dbReference type="NCBI Taxonomy" id="3483"/>
    <lineage>
        <taxon>Eukaryota</taxon>
        <taxon>Viridiplantae</taxon>
        <taxon>Streptophyta</taxon>
        <taxon>Embryophyta</taxon>
        <taxon>Tracheophyta</taxon>
        <taxon>Spermatophyta</taxon>
        <taxon>Magnoliopsida</taxon>
        <taxon>eudicotyledons</taxon>
        <taxon>Gunneridae</taxon>
        <taxon>Pentapetalae</taxon>
        <taxon>rosids</taxon>
        <taxon>fabids</taxon>
        <taxon>Rosales</taxon>
        <taxon>Cannabaceae</taxon>
        <taxon>Cannabis</taxon>
    </lineage>
</organism>
<feature type="domain" description="Reverse transcriptase zinc-binding" evidence="4">
    <location>
        <begin position="768"/>
        <end position="843"/>
    </location>
</feature>
<dbReference type="EMBL" id="UZAU01000683">
    <property type="status" value="NOT_ANNOTATED_CDS"/>
    <property type="molecule type" value="Genomic_DNA"/>
</dbReference>
<keyword evidence="2" id="KW-0812">Transmembrane</keyword>
<evidence type="ECO:0000313" key="6">
    <source>
        <dbReference type="Proteomes" id="UP000596661"/>
    </source>
</evidence>
<dbReference type="AlphaFoldDB" id="A0A803QBA1"/>
<feature type="region of interest" description="Disordered" evidence="1">
    <location>
        <begin position="121"/>
        <end position="150"/>
    </location>
</feature>
<dbReference type="Gramene" id="evm.model.08.446">
    <property type="protein sequence ID" value="cds.evm.model.08.446"/>
    <property type="gene ID" value="evm.TU.08.446"/>
</dbReference>
<evidence type="ECO:0000256" key="2">
    <source>
        <dbReference type="SAM" id="Phobius"/>
    </source>
</evidence>
<evidence type="ECO:0000313" key="5">
    <source>
        <dbReference type="EnsemblPlants" id="cds.evm.model.08.446"/>
    </source>
</evidence>
<dbReference type="Pfam" id="PF13456">
    <property type="entry name" value="RVT_3"/>
    <property type="match status" value="1"/>
</dbReference>
<feature type="transmembrane region" description="Helical" evidence="2">
    <location>
        <begin position="329"/>
        <end position="346"/>
    </location>
</feature>
<protein>
    <recommendedName>
        <fullName evidence="7">Reverse transcriptase</fullName>
    </recommendedName>
</protein>
<keyword evidence="6" id="KW-1185">Reference proteome</keyword>